<dbReference type="EMBL" id="JBHFQA010000010">
    <property type="protein sequence ID" value="KAL2092747.1"/>
    <property type="molecule type" value="Genomic_DNA"/>
</dbReference>
<proteinExistence type="predicted"/>
<evidence type="ECO:0000313" key="4">
    <source>
        <dbReference type="Proteomes" id="UP001591681"/>
    </source>
</evidence>
<dbReference type="Proteomes" id="UP001591681">
    <property type="component" value="Unassembled WGS sequence"/>
</dbReference>
<dbReference type="AlphaFoldDB" id="A0ABD1K0U4"/>
<dbReference type="Pfam" id="PF05699">
    <property type="entry name" value="Dimer_Tnp_hAT"/>
    <property type="match status" value="1"/>
</dbReference>
<feature type="region of interest" description="Disordered" evidence="1">
    <location>
        <begin position="199"/>
        <end position="236"/>
    </location>
</feature>
<evidence type="ECO:0000256" key="1">
    <source>
        <dbReference type="SAM" id="MobiDB-lite"/>
    </source>
</evidence>
<evidence type="ECO:0000313" key="3">
    <source>
        <dbReference type="EMBL" id="KAL2092747.1"/>
    </source>
</evidence>
<sequence>MRDTRIDRAISVCKKVVGTFSNSWNLKRGLADAQNQMKLPEHKLITESPTRWGSRQCMIERFVEQEKAIRHVLGADKKRRHLLPTWQDVDVLESVSKALSPLLEFTDALSGEQVVTISYLKPVLSLFKSEVLAVKSDDTDLTKKIKETILDYLNTKYRDDNVDGLLSVASTLDPRFKNRYNDDDQIMMSTLSSELMAMATQEESDSPGPSTATAQGTTAEGGADGGDDDDTCEPAKKKKSFGSYLKKTVRRESQATAMEKEIKSYLMLPAVDSDVNPLEWWKTQEIRFPRLTKLAKKYLCVPSSSSPSERAFSTGGNIVTCHRASLKPDNVDRLVFLAHNLK</sequence>
<feature type="domain" description="HAT C-terminal dimerisation" evidence="2">
    <location>
        <begin position="261"/>
        <end position="341"/>
    </location>
</feature>
<dbReference type="InterPro" id="IPR052035">
    <property type="entry name" value="ZnF_BED_domain_contain"/>
</dbReference>
<dbReference type="InterPro" id="IPR008906">
    <property type="entry name" value="HATC_C_dom"/>
</dbReference>
<dbReference type="SUPFAM" id="SSF53098">
    <property type="entry name" value="Ribonuclease H-like"/>
    <property type="match status" value="1"/>
</dbReference>
<comment type="caution">
    <text evidence="3">The sequence shown here is derived from an EMBL/GenBank/DDBJ whole genome shotgun (WGS) entry which is preliminary data.</text>
</comment>
<dbReference type="InterPro" id="IPR012337">
    <property type="entry name" value="RNaseH-like_sf"/>
</dbReference>
<dbReference type="PANTHER" id="PTHR46481">
    <property type="entry name" value="ZINC FINGER BED DOMAIN-CONTAINING PROTEIN 4"/>
    <property type="match status" value="1"/>
</dbReference>
<accession>A0ABD1K0U4</accession>
<reference evidence="3 4" key="1">
    <citation type="submission" date="2024-09" db="EMBL/GenBank/DDBJ databases">
        <title>A chromosome-level genome assembly of Gray's grenadier anchovy, Coilia grayii.</title>
        <authorList>
            <person name="Fu Z."/>
        </authorList>
    </citation>
    <scope>NUCLEOTIDE SEQUENCE [LARGE SCALE GENOMIC DNA]</scope>
    <source>
        <strain evidence="3">G4</strain>
        <tissue evidence="3">Muscle</tissue>
    </source>
</reference>
<gene>
    <name evidence="3" type="ORF">ACEWY4_012545</name>
</gene>
<feature type="compositionally biased region" description="Low complexity" evidence="1">
    <location>
        <begin position="211"/>
        <end position="221"/>
    </location>
</feature>
<name>A0ABD1K0U4_9TELE</name>
<keyword evidence="4" id="KW-1185">Reference proteome</keyword>
<evidence type="ECO:0000259" key="2">
    <source>
        <dbReference type="Pfam" id="PF05699"/>
    </source>
</evidence>
<protein>
    <recommendedName>
        <fullName evidence="2">HAT C-terminal dimerisation domain-containing protein</fullName>
    </recommendedName>
</protein>
<dbReference type="PANTHER" id="PTHR46481:SF9">
    <property type="entry name" value="ZINC FINGER BED DOMAIN-CONTAINING PROTEIN 1-LIKE"/>
    <property type="match status" value="1"/>
</dbReference>
<organism evidence="3 4">
    <name type="scientific">Coilia grayii</name>
    <name type="common">Gray's grenadier anchovy</name>
    <dbReference type="NCBI Taxonomy" id="363190"/>
    <lineage>
        <taxon>Eukaryota</taxon>
        <taxon>Metazoa</taxon>
        <taxon>Chordata</taxon>
        <taxon>Craniata</taxon>
        <taxon>Vertebrata</taxon>
        <taxon>Euteleostomi</taxon>
        <taxon>Actinopterygii</taxon>
        <taxon>Neopterygii</taxon>
        <taxon>Teleostei</taxon>
        <taxon>Clupei</taxon>
        <taxon>Clupeiformes</taxon>
        <taxon>Clupeoidei</taxon>
        <taxon>Engraulidae</taxon>
        <taxon>Coilinae</taxon>
        <taxon>Coilia</taxon>
    </lineage>
</organism>